<keyword evidence="2" id="KW-0812">Transmembrane</keyword>
<evidence type="ECO:0000256" key="1">
    <source>
        <dbReference type="SAM" id="MobiDB-lite"/>
    </source>
</evidence>
<evidence type="ECO:0000313" key="4">
    <source>
        <dbReference type="Proteomes" id="UP000777774"/>
    </source>
</evidence>
<evidence type="ECO:0000256" key="2">
    <source>
        <dbReference type="SAM" id="Phobius"/>
    </source>
</evidence>
<feature type="compositionally biased region" description="Pro residues" evidence="1">
    <location>
        <begin position="170"/>
        <end position="184"/>
    </location>
</feature>
<feature type="region of interest" description="Disordered" evidence="1">
    <location>
        <begin position="162"/>
        <end position="184"/>
    </location>
</feature>
<dbReference type="EMBL" id="JAAXOY010000232">
    <property type="protein sequence ID" value="NKY39906.1"/>
    <property type="molecule type" value="Genomic_DNA"/>
</dbReference>
<comment type="caution">
    <text evidence="3">The sequence shown here is derived from an EMBL/GenBank/DDBJ whole genome shotgun (WGS) entry which is preliminary data.</text>
</comment>
<dbReference type="RefSeq" id="WP_168678928.1">
    <property type="nucleotide sequence ID" value="NZ_JAAXOY010000232.1"/>
</dbReference>
<name>A0ABX1K305_9CELL</name>
<evidence type="ECO:0000313" key="3">
    <source>
        <dbReference type="EMBL" id="NKY39906.1"/>
    </source>
</evidence>
<feature type="transmembrane region" description="Helical" evidence="2">
    <location>
        <begin position="79"/>
        <end position="99"/>
    </location>
</feature>
<reference evidence="3 4" key="1">
    <citation type="submission" date="2020-04" db="EMBL/GenBank/DDBJ databases">
        <title>MicrobeNet Type strains.</title>
        <authorList>
            <person name="Nicholson A.C."/>
        </authorList>
    </citation>
    <scope>NUCLEOTIDE SEQUENCE [LARGE SCALE GENOMIC DNA]</scope>
    <source>
        <strain evidence="3 4">ATCC BAA-787</strain>
    </source>
</reference>
<gene>
    <name evidence="3" type="ORF">HGA02_10295</name>
</gene>
<accession>A0ABX1K305</accession>
<protein>
    <submittedName>
        <fullName evidence="3">Uncharacterized protein</fullName>
    </submittedName>
</protein>
<keyword evidence="4" id="KW-1185">Reference proteome</keyword>
<feature type="transmembrane region" description="Helical" evidence="2">
    <location>
        <begin position="38"/>
        <end position="67"/>
    </location>
</feature>
<sequence>MSDHVVPSAPPVQPPAVAPVGNVGRGALFALATIPLGIATWVVIWGFGFIASIVAAAVAFVAVKLYVLGAGRLSRPGALVVLAITVVTLALAFVGGIAWDAAVAVAEEGGVGTWDALTEPGFWSWFWPVLPEVLPEYGGDLAWAVGFGALGSFATLRGAWTTTAPETPSSTPPADAPTAPGPQA</sequence>
<keyword evidence="2" id="KW-0472">Membrane</keyword>
<proteinExistence type="predicted"/>
<dbReference type="Proteomes" id="UP000777774">
    <property type="component" value="Unassembled WGS sequence"/>
</dbReference>
<keyword evidence="2" id="KW-1133">Transmembrane helix</keyword>
<organism evidence="3 4">
    <name type="scientific">Cellulomonas septica</name>
    <dbReference type="NCBI Taxonomy" id="285080"/>
    <lineage>
        <taxon>Bacteria</taxon>
        <taxon>Bacillati</taxon>
        <taxon>Actinomycetota</taxon>
        <taxon>Actinomycetes</taxon>
        <taxon>Micrococcales</taxon>
        <taxon>Cellulomonadaceae</taxon>
        <taxon>Cellulomonas</taxon>
    </lineage>
</organism>